<dbReference type="EMBL" id="PP885733">
    <property type="protein sequence ID" value="XCN28151.1"/>
    <property type="molecule type" value="Genomic_DNA"/>
</dbReference>
<reference evidence="1" key="1">
    <citation type="submission" date="2024-06" db="EMBL/GenBank/DDBJ databases">
        <authorList>
            <person name="Gannavaram S."/>
            <person name="Nemani S."/>
            <person name="Datta M."/>
            <person name="Picchiottino A."/>
            <person name="Mereddy A."/>
            <person name="Gannavaram N."/>
            <person name="Honeycutt C."/>
            <person name="Tran D."/>
            <person name="Choi K."/>
            <person name="Srinivasan K."/>
            <person name="Johnson A."/>
        </authorList>
    </citation>
    <scope>NUCLEOTIDE SEQUENCE</scope>
</reference>
<protein>
    <submittedName>
        <fullName evidence="1">Uncharacterized protein</fullName>
    </submittedName>
</protein>
<name>A0AAU8KYZ3_9CAUD</name>
<sequence>MKLINVSEIINLQALARGVIAVALNEIVANPDHKAVLPFTQVLSLDGHQIRAEYAPIYGSHIQHAGHSIPHTCGKDGYVGELTLMLPTGAKFPIRFEEEDFGKPVPDDQIDGITEEFIYHLRHAAVDQYLIKSLGDKITELFEANDLGELERMAEGLIRISYSDHSHTITYRSPEMDIRFTMHYDDGVNLYGLHPDFHRNAIATNYVRCYIDAVVEGYISPDLQVTLTAE</sequence>
<organism evidence="1">
    <name type="scientific">Pantoea phage Survivor</name>
    <dbReference type="NCBI Taxonomy" id="3232176"/>
    <lineage>
        <taxon>Viruses</taxon>
        <taxon>Duplodnaviria</taxon>
        <taxon>Heunggongvirae</taxon>
        <taxon>Uroviricota</taxon>
        <taxon>Caudoviricetes</taxon>
    </lineage>
</organism>
<accession>A0AAU8KYZ3</accession>
<proteinExistence type="predicted"/>
<evidence type="ECO:0000313" key="1">
    <source>
        <dbReference type="EMBL" id="XCN28151.1"/>
    </source>
</evidence>